<keyword evidence="3" id="KW-1185">Reference proteome</keyword>
<accession>A0A8H7AVJ5</accession>
<feature type="compositionally biased region" description="Basic residues" evidence="1">
    <location>
        <begin position="1"/>
        <end position="11"/>
    </location>
</feature>
<feature type="region of interest" description="Disordered" evidence="1">
    <location>
        <begin position="1"/>
        <end position="74"/>
    </location>
</feature>
<dbReference type="EMBL" id="JAACFV010000004">
    <property type="protein sequence ID" value="KAF7513786.1"/>
    <property type="molecule type" value="Genomic_DNA"/>
</dbReference>
<protein>
    <submittedName>
        <fullName evidence="2">Uncharacterized protein</fullName>
    </submittedName>
</protein>
<gene>
    <name evidence="2" type="ORF">GJ744_007837</name>
</gene>
<sequence length="74" mass="8181">MDLRRSKRIPKPKTIWEAKGAPSAASDPKVTKNTARTEQRTALKPIAAGPLPKALEIEENPLPELPEYEPPLIL</sequence>
<dbReference type="AlphaFoldDB" id="A0A8H7AVJ5"/>
<evidence type="ECO:0000313" key="3">
    <source>
        <dbReference type="Proteomes" id="UP000606974"/>
    </source>
</evidence>
<evidence type="ECO:0000256" key="1">
    <source>
        <dbReference type="SAM" id="MobiDB-lite"/>
    </source>
</evidence>
<comment type="caution">
    <text evidence="2">The sequence shown here is derived from an EMBL/GenBank/DDBJ whole genome shotgun (WGS) entry which is preliminary data.</text>
</comment>
<proteinExistence type="predicted"/>
<name>A0A8H7AVJ5_9EURO</name>
<dbReference type="Proteomes" id="UP000606974">
    <property type="component" value="Unassembled WGS sequence"/>
</dbReference>
<reference evidence="2" key="1">
    <citation type="submission" date="2020-02" db="EMBL/GenBank/DDBJ databases">
        <authorList>
            <person name="Palmer J.M."/>
        </authorList>
    </citation>
    <scope>NUCLEOTIDE SEQUENCE</scope>
    <source>
        <strain evidence="2">EPUS1.4</strain>
        <tissue evidence="2">Thallus</tissue>
    </source>
</reference>
<organism evidence="2 3">
    <name type="scientific">Endocarpon pusillum</name>
    <dbReference type="NCBI Taxonomy" id="364733"/>
    <lineage>
        <taxon>Eukaryota</taxon>
        <taxon>Fungi</taxon>
        <taxon>Dikarya</taxon>
        <taxon>Ascomycota</taxon>
        <taxon>Pezizomycotina</taxon>
        <taxon>Eurotiomycetes</taxon>
        <taxon>Chaetothyriomycetidae</taxon>
        <taxon>Verrucariales</taxon>
        <taxon>Verrucariaceae</taxon>
        <taxon>Endocarpon</taxon>
    </lineage>
</organism>
<evidence type="ECO:0000313" key="2">
    <source>
        <dbReference type="EMBL" id="KAF7513786.1"/>
    </source>
</evidence>
<dbReference type="OrthoDB" id="4548547at2759"/>